<keyword evidence="2" id="KW-0812">Transmembrane</keyword>
<name>A0A1V9YFR5_ACHHY</name>
<feature type="compositionally biased region" description="Acidic residues" evidence="1">
    <location>
        <begin position="197"/>
        <end position="206"/>
    </location>
</feature>
<keyword evidence="4" id="KW-1185">Reference proteome</keyword>
<dbReference type="AlphaFoldDB" id="A0A1V9YFR5"/>
<feature type="compositionally biased region" description="Pro residues" evidence="1">
    <location>
        <begin position="105"/>
        <end position="117"/>
    </location>
</feature>
<organism evidence="3 4">
    <name type="scientific">Achlya hypogyna</name>
    <name type="common">Oomycete</name>
    <name type="synonym">Protoachlya hypogyna</name>
    <dbReference type="NCBI Taxonomy" id="1202772"/>
    <lineage>
        <taxon>Eukaryota</taxon>
        <taxon>Sar</taxon>
        <taxon>Stramenopiles</taxon>
        <taxon>Oomycota</taxon>
        <taxon>Saprolegniomycetes</taxon>
        <taxon>Saprolegniales</taxon>
        <taxon>Achlyaceae</taxon>
        <taxon>Achlya</taxon>
    </lineage>
</organism>
<keyword evidence="2" id="KW-0472">Membrane</keyword>
<keyword evidence="2" id="KW-1133">Transmembrane helix</keyword>
<feature type="transmembrane region" description="Helical" evidence="2">
    <location>
        <begin position="256"/>
        <end position="279"/>
    </location>
</feature>
<evidence type="ECO:0008006" key="5">
    <source>
        <dbReference type="Google" id="ProtNLM"/>
    </source>
</evidence>
<dbReference type="EMBL" id="JNBR01001845">
    <property type="protein sequence ID" value="OQR84593.1"/>
    <property type="molecule type" value="Genomic_DNA"/>
</dbReference>
<gene>
    <name evidence="3" type="ORF">ACHHYP_13178</name>
</gene>
<evidence type="ECO:0000313" key="4">
    <source>
        <dbReference type="Proteomes" id="UP000243579"/>
    </source>
</evidence>
<feature type="transmembrane region" description="Helical" evidence="2">
    <location>
        <begin position="218"/>
        <end position="236"/>
    </location>
</feature>
<evidence type="ECO:0000256" key="2">
    <source>
        <dbReference type="SAM" id="Phobius"/>
    </source>
</evidence>
<dbReference type="Proteomes" id="UP000243579">
    <property type="component" value="Unassembled WGS sequence"/>
</dbReference>
<feature type="region of interest" description="Disordered" evidence="1">
    <location>
        <begin position="102"/>
        <end position="121"/>
    </location>
</feature>
<proteinExistence type="predicted"/>
<evidence type="ECO:0000256" key="1">
    <source>
        <dbReference type="SAM" id="MobiDB-lite"/>
    </source>
</evidence>
<comment type="caution">
    <text evidence="3">The sequence shown here is derived from an EMBL/GenBank/DDBJ whole genome shotgun (WGS) entry which is preliminary data.</text>
</comment>
<feature type="region of interest" description="Disordered" evidence="1">
    <location>
        <begin position="382"/>
        <end position="401"/>
    </location>
</feature>
<feature type="transmembrane region" description="Helical" evidence="2">
    <location>
        <begin position="346"/>
        <end position="366"/>
    </location>
</feature>
<feature type="region of interest" description="Disordered" evidence="1">
    <location>
        <begin position="184"/>
        <end position="206"/>
    </location>
</feature>
<evidence type="ECO:0000313" key="3">
    <source>
        <dbReference type="EMBL" id="OQR84593.1"/>
    </source>
</evidence>
<accession>A0A1V9YFR5</accession>
<reference evidence="3 4" key="1">
    <citation type="journal article" date="2014" name="Genome Biol. Evol.">
        <title>The secreted proteins of Achlya hypogyna and Thraustotheca clavata identify the ancestral oomycete secretome and reveal gene acquisitions by horizontal gene transfer.</title>
        <authorList>
            <person name="Misner I."/>
            <person name="Blouin N."/>
            <person name="Leonard G."/>
            <person name="Richards T.A."/>
            <person name="Lane C.E."/>
        </authorList>
    </citation>
    <scope>NUCLEOTIDE SEQUENCE [LARGE SCALE GENOMIC DNA]</scope>
    <source>
        <strain evidence="3 4">ATCC 48635</strain>
    </source>
</reference>
<dbReference type="OrthoDB" id="79518at2759"/>
<protein>
    <recommendedName>
        <fullName evidence="5">Transmembrane protein</fullName>
    </recommendedName>
</protein>
<sequence length="401" mass="42784">MTNTTTFPTGPCQKALDGALGTLSSLPWFSSCPFLSKLQRSTVDLTLLISDCRSPLCMTYLSTGFLGSRFDGCTLGDGNSTLALSDLNSICFYPSRLEALAHPPVTKPPPTTTPPPSTTTLPTTASPLVTASLLPNATIPASLSSTEEVSDTTGMTVGFVLVAIAALVCLALFFLCRKRAHSKRAPPSSNAIRTRDDDDDDDEDDVEWSEECQRFLPVFLRGVQVICAAVALTARSGAFPTVTLPSGESLHIGGGLWTLLSVLLVIVLLEGVITTAFTYRRIAATPPRASEDERWEPLSMDAKLSPLADAVLSLAGLVVAVATAASDRNTTCGEMLLVRCGSLRTSIGFTFLTVFVLWGIIAQWLLSMDADERAFHAGWRNSRSSASSREAPPGNYAEQTL</sequence>
<feature type="transmembrane region" description="Helical" evidence="2">
    <location>
        <begin position="154"/>
        <end position="175"/>
    </location>
</feature>